<accession>A0ABR8V7E4</accession>
<sequence>MNKSKKIEEEKRTVETMIRLYCRYKEGNAELCPSCKELLEYSHIRLSKCPFGAEKKTCRLCPVHCYKPEMKKKMQNVMRYAGVRMLFLHPVIAIKHIWNEIK</sequence>
<keyword evidence="1" id="KW-1133">Transmembrane helix</keyword>
<name>A0ABR8V7E4_9BACT</name>
<protein>
    <submittedName>
        <fullName evidence="2">Nitrous oxide-stimulated promoter family protein</fullName>
    </submittedName>
</protein>
<comment type="caution">
    <text evidence="2">The sequence shown here is derived from an EMBL/GenBank/DDBJ whole genome shotgun (WGS) entry which is preliminary data.</text>
</comment>
<dbReference type="RefSeq" id="WP_178256324.1">
    <property type="nucleotide sequence ID" value="NZ_JACSPQ010000001.1"/>
</dbReference>
<keyword evidence="1" id="KW-0472">Membrane</keyword>
<evidence type="ECO:0000313" key="3">
    <source>
        <dbReference type="Proteomes" id="UP000616346"/>
    </source>
</evidence>
<evidence type="ECO:0000256" key="1">
    <source>
        <dbReference type="SAM" id="Phobius"/>
    </source>
</evidence>
<keyword evidence="1" id="KW-0812">Transmembrane</keyword>
<feature type="transmembrane region" description="Helical" evidence="1">
    <location>
        <begin position="77"/>
        <end position="98"/>
    </location>
</feature>
<keyword evidence="3" id="KW-1185">Reference proteome</keyword>
<reference evidence="2 3" key="1">
    <citation type="submission" date="2020-08" db="EMBL/GenBank/DDBJ databases">
        <title>A Genomic Blueprint of the Chicken Gut Microbiome.</title>
        <authorList>
            <person name="Gilroy R."/>
            <person name="Ravi A."/>
            <person name="Getino M."/>
            <person name="Pursley I."/>
            <person name="Horton D.L."/>
            <person name="Alikhan N.-F."/>
            <person name="Baker D."/>
            <person name="Gharbi K."/>
            <person name="Hall N."/>
            <person name="Watson M."/>
            <person name="Adriaenssens E.M."/>
            <person name="Foster-Nyarko E."/>
            <person name="Jarju S."/>
            <person name="Secka A."/>
            <person name="Antonio M."/>
            <person name="Oren A."/>
            <person name="Chaudhuri R."/>
            <person name="La Ragione R.M."/>
            <person name="Hildebrand F."/>
            <person name="Pallen M.J."/>
        </authorList>
    </citation>
    <scope>NUCLEOTIDE SEQUENCE [LARGE SCALE GENOMIC DNA]</scope>
    <source>
        <strain evidence="2 3">Sa1YUN3</strain>
    </source>
</reference>
<dbReference type="NCBIfam" id="NF007714">
    <property type="entry name" value="PRK10410.1-2"/>
    <property type="match status" value="1"/>
</dbReference>
<dbReference type="Proteomes" id="UP000616346">
    <property type="component" value="Unassembled WGS sequence"/>
</dbReference>
<dbReference type="Pfam" id="PF11756">
    <property type="entry name" value="YgbA_NO"/>
    <property type="match status" value="1"/>
</dbReference>
<dbReference type="EMBL" id="JACSPQ010000001">
    <property type="protein sequence ID" value="MBD8000693.1"/>
    <property type="molecule type" value="Genomic_DNA"/>
</dbReference>
<organism evidence="2 3">
    <name type="scientific">Phocaeicola faecium</name>
    <dbReference type="NCBI Taxonomy" id="2762213"/>
    <lineage>
        <taxon>Bacteria</taxon>
        <taxon>Pseudomonadati</taxon>
        <taxon>Bacteroidota</taxon>
        <taxon>Bacteroidia</taxon>
        <taxon>Bacteroidales</taxon>
        <taxon>Bacteroidaceae</taxon>
        <taxon>Phocaeicola</taxon>
    </lineage>
</organism>
<dbReference type="InterPro" id="IPR020483">
    <property type="entry name" value="Uncharacterised_YgbA"/>
</dbReference>
<gene>
    <name evidence="2" type="ORF">H9626_00405</name>
</gene>
<proteinExistence type="predicted"/>
<evidence type="ECO:0000313" key="2">
    <source>
        <dbReference type="EMBL" id="MBD8000693.1"/>
    </source>
</evidence>